<evidence type="ECO:0000256" key="1">
    <source>
        <dbReference type="ARBA" id="ARBA00001971"/>
    </source>
</evidence>
<keyword evidence="11" id="KW-1185">Reference proteome</keyword>
<dbReference type="GO" id="GO:0016705">
    <property type="term" value="F:oxidoreductase activity, acting on paired donors, with incorporation or reduction of molecular oxygen"/>
    <property type="evidence" value="ECO:0007669"/>
    <property type="project" value="InterPro"/>
</dbReference>
<keyword evidence="4" id="KW-0349">Heme</keyword>
<dbReference type="EMBL" id="KV428766">
    <property type="protein sequence ID" value="KZT31180.1"/>
    <property type="molecule type" value="Genomic_DNA"/>
</dbReference>
<reference evidence="10 11" key="1">
    <citation type="journal article" date="2016" name="Mol. Biol. Evol.">
        <title>Comparative Genomics of Early-Diverging Mushroom-Forming Fungi Provides Insights into the Origins of Lignocellulose Decay Capabilities.</title>
        <authorList>
            <person name="Nagy L.G."/>
            <person name="Riley R."/>
            <person name="Tritt A."/>
            <person name="Adam C."/>
            <person name="Daum C."/>
            <person name="Floudas D."/>
            <person name="Sun H."/>
            <person name="Yadav J.S."/>
            <person name="Pangilinan J."/>
            <person name="Larsson K.H."/>
            <person name="Matsuura K."/>
            <person name="Barry K."/>
            <person name="Labutti K."/>
            <person name="Kuo R."/>
            <person name="Ohm R.A."/>
            <person name="Bhattacharya S.S."/>
            <person name="Shirouzu T."/>
            <person name="Yoshinaga Y."/>
            <person name="Martin F.M."/>
            <person name="Grigoriev I.V."/>
            <person name="Hibbett D.S."/>
        </authorList>
    </citation>
    <scope>NUCLEOTIDE SEQUENCE [LARGE SCALE GENOMIC DNA]</scope>
    <source>
        <strain evidence="10 11">HHB10207 ss-3</strain>
    </source>
</reference>
<dbReference type="PRINTS" id="PR00463">
    <property type="entry name" value="EP450I"/>
</dbReference>
<evidence type="ECO:0000313" key="11">
    <source>
        <dbReference type="Proteomes" id="UP000076798"/>
    </source>
</evidence>
<evidence type="ECO:0000256" key="5">
    <source>
        <dbReference type="ARBA" id="ARBA00022723"/>
    </source>
</evidence>
<evidence type="ECO:0000256" key="2">
    <source>
        <dbReference type="ARBA" id="ARBA00005179"/>
    </source>
</evidence>
<dbReference type="Proteomes" id="UP000076798">
    <property type="component" value="Unassembled WGS sequence"/>
</dbReference>
<dbReference type="OrthoDB" id="2789670at2759"/>
<dbReference type="PANTHER" id="PTHR46300">
    <property type="entry name" value="P450, PUTATIVE (EUROFUNG)-RELATED-RELATED"/>
    <property type="match status" value="1"/>
</dbReference>
<evidence type="ECO:0000313" key="10">
    <source>
        <dbReference type="EMBL" id="KZT31180.1"/>
    </source>
</evidence>
<proteinExistence type="inferred from homology"/>
<feature type="non-terminal residue" evidence="10">
    <location>
        <position position="403"/>
    </location>
</feature>
<dbReference type="GO" id="GO:0005506">
    <property type="term" value="F:iron ion binding"/>
    <property type="evidence" value="ECO:0007669"/>
    <property type="project" value="InterPro"/>
</dbReference>
<gene>
    <name evidence="10" type="ORF">SISSUDRAFT_995423</name>
</gene>
<feature type="transmembrane region" description="Helical" evidence="9">
    <location>
        <begin position="6"/>
        <end position="25"/>
    </location>
</feature>
<dbReference type="Pfam" id="PF00067">
    <property type="entry name" value="p450"/>
    <property type="match status" value="1"/>
</dbReference>
<comment type="similarity">
    <text evidence="3">Belongs to the cytochrome P450 family.</text>
</comment>
<keyword evidence="9" id="KW-0812">Transmembrane</keyword>
<dbReference type="PANTHER" id="PTHR46300:SF7">
    <property type="entry name" value="P450, PUTATIVE (EUROFUNG)-RELATED"/>
    <property type="match status" value="1"/>
</dbReference>
<dbReference type="Gene3D" id="1.10.630.10">
    <property type="entry name" value="Cytochrome P450"/>
    <property type="match status" value="1"/>
</dbReference>
<evidence type="ECO:0000256" key="7">
    <source>
        <dbReference type="ARBA" id="ARBA00023004"/>
    </source>
</evidence>
<comment type="cofactor">
    <cofactor evidence="1">
        <name>heme</name>
        <dbReference type="ChEBI" id="CHEBI:30413"/>
    </cofactor>
</comment>
<dbReference type="STRING" id="1314776.A0A165WI73"/>
<sequence length="403" mass="45705">MSDVQTLTLVALLCTACYFLFRLLYSSKPRPLPPGPKPLPVIGNVLDIPKSHECYTYHEWAKQYGDVVHVSALGQPIIILNSHEAATDLLVKKAAIYSDRPTTTMGGKIVGWENSMPLLQYHRQLITMRRWFSVLMGTRSSTHFWDVEEQMTKRFIRKVYNDVKSGDREGRNLEKRIRWTAGAIILRISYGYAVADENDHLINLVAEVVESFSRSMEPGAWIVDLLPFLRCIPSWFPFAEFQRIGKRWKSLVEAAGRIPLDMVKKQIVQGTAPLSFARELLEEQGPQLTAEEESSIKWAAVGVYTGGADTTVAAIYSFFLVMASFPEIQKRAQSELDRVLLGERLPTLQDRQDGTLPYIDALVKEVIRWAPVGPVGVPHALRQEDEYRGWRIPKGSYVIANVW</sequence>
<dbReference type="SUPFAM" id="SSF48264">
    <property type="entry name" value="Cytochrome P450"/>
    <property type="match status" value="1"/>
</dbReference>
<keyword evidence="5" id="KW-0479">Metal-binding</keyword>
<protein>
    <submittedName>
        <fullName evidence="10">Cytochrome P450</fullName>
    </submittedName>
</protein>
<evidence type="ECO:0000256" key="6">
    <source>
        <dbReference type="ARBA" id="ARBA00023002"/>
    </source>
</evidence>
<accession>A0A165WI73</accession>
<evidence type="ECO:0000256" key="3">
    <source>
        <dbReference type="ARBA" id="ARBA00010617"/>
    </source>
</evidence>
<dbReference type="InterPro" id="IPR001128">
    <property type="entry name" value="Cyt_P450"/>
</dbReference>
<dbReference type="InterPro" id="IPR036396">
    <property type="entry name" value="Cyt_P450_sf"/>
</dbReference>
<comment type="pathway">
    <text evidence="2">Secondary metabolite biosynthesis.</text>
</comment>
<keyword evidence="9" id="KW-0472">Membrane</keyword>
<name>A0A165WI73_9AGAM</name>
<keyword evidence="7" id="KW-0408">Iron</keyword>
<dbReference type="GO" id="GO:0020037">
    <property type="term" value="F:heme binding"/>
    <property type="evidence" value="ECO:0007669"/>
    <property type="project" value="InterPro"/>
</dbReference>
<dbReference type="InterPro" id="IPR050364">
    <property type="entry name" value="Cytochrome_P450_fung"/>
</dbReference>
<organism evidence="10 11">
    <name type="scientific">Sistotremastrum suecicum HHB10207 ss-3</name>
    <dbReference type="NCBI Taxonomy" id="1314776"/>
    <lineage>
        <taxon>Eukaryota</taxon>
        <taxon>Fungi</taxon>
        <taxon>Dikarya</taxon>
        <taxon>Basidiomycota</taxon>
        <taxon>Agaricomycotina</taxon>
        <taxon>Agaricomycetes</taxon>
        <taxon>Sistotremastrales</taxon>
        <taxon>Sistotremastraceae</taxon>
        <taxon>Sistotremastrum</taxon>
    </lineage>
</organism>
<dbReference type="AlphaFoldDB" id="A0A165WI73"/>
<evidence type="ECO:0000256" key="8">
    <source>
        <dbReference type="ARBA" id="ARBA00023033"/>
    </source>
</evidence>
<keyword evidence="9" id="KW-1133">Transmembrane helix</keyword>
<keyword evidence="6" id="KW-0560">Oxidoreductase</keyword>
<evidence type="ECO:0000256" key="9">
    <source>
        <dbReference type="SAM" id="Phobius"/>
    </source>
</evidence>
<evidence type="ECO:0000256" key="4">
    <source>
        <dbReference type="ARBA" id="ARBA00022617"/>
    </source>
</evidence>
<keyword evidence="8" id="KW-0503">Monooxygenase</keyword>
<dbReference type="InterPro" id="IPR002401">
    <property type="entry name" value="Cyt_P450_E_grp-I"/>
</dbReference>
<dbReference type="GO" id="GO:0004497">
    <property type="term" value="F:monooxygenase activity"/>
    <property type="evidence" value="ECO:0007669"/>
    <property type="project" value="UniProtKB-KW"/>
</dbReference>